<dbReference type="OrthoDB" id="10262646at2759"/>
<dbReference type="GeneID" id="14906458"/>
<name>G0QWR3_ICHMU</name>
<organism evidence="3 4">
    <name type="scientific">Ichthyophthirius multifiliis</name>
    <name type="common">White spot disease agent</name>
    <name type="synonym">Ich</name>
    <dbReference type="NCBI Taxonomy" id="5932"/>
    <lineage>
        <taxon>Eukaryota</taxon>
        <taxon>Sar</taxon>
        <taxon>Alveolata</taxon>
        <taxon>Ciliophora</taxon>
        <taxon>Intramacronucleata</taxon>
        <taxon>Oligohymenophorea</taxon>
        <taxon>Hymenostomatida</taxon>
        <taxon>Ophryoglenina</taxon>
        <taxon>Ichthyophthirius</taxon>
    </lineage>
</organism>
<sequence length="636" mass="73965">MSLFQTKEWWSTRIPDEEDFDENHLCVSNIDNNKQNSDRIIVGSYKGYLRIYAPKRREYKIEDLIFEQNFNEPIIQILCGYFGQNPNQIQLAILFFKKILIFECETINQQDIKLKKISQCNLPRNSYNMCQGQFGGQTRYQICIQSCDGMLIIINQDQIQSQVQLSDFLLPSSLSYNQMTDQIILQNSSYEIQAYKISNIGAVSNSDNQKKLLPDWTLNIGDQCLKILTIERENRIHDIAILTEESLYILNQQGAIRSQKYFDYPAANIIIQPYQQKYIKTSSESEKTKALQIIVSSFTNHLMIYEEFQLIWATRTDFVCFGVSLGCFEDQKGLIVGLNDQGDLQVFYLGTEQPQSQIFKEKNEGYQQTYAQIEQKYNQVFKEINNKQSSGIQEKTQINDNEQMNVVCKIQGPFTSPEYVNDVHKYFQVKGKAWCVKIQISLELKGGIKAENIQIRMNLPNNLECTQGKLPHLIEEIKGNGNSIFETFIYILKDYTPSTFKMEVLVSYNNYITGKNLEKNIKNIVQRIELPCAFQCLFCPPIKNANFKITINTNIPCENIQELFKDVSDLSENKDECFSQSNIYSFKYPNDVHTSILCSKTGDKYRIQSSSFEGIYYILMYFFKKQLNFMKIKKII</sequence>
<keyword evidence="4" id="KW-1185">Reference proteome</keyword>
<dbReference type="InterPro" id="IPR055362">
    <property type="entry name" value="PTHB1_pf_dom"/>
</dbReference>
<evidence type="ECO:0000313" key="4">
    <source>
        <dbReference type="Proteomes" id="UP000008983"/>
    </source>
</evidence>
<evidence type="ECO:0000313" key="3">
    <source>
        <dbReference type="EMBL" id="EGR30350.1"/>
    </source>
</evidence>
<feature type="domain" description="PTHB1 platform" evidence="2">
    <location>
        <begin position="531"/>
        <end position="625"/>
    </location>
</feature>
<dbReference type="STRING" id="857967.G0QWR3"/>
<evidence type="ECO:0000259" key="1">
    <source>
        <dbReference type="Pfam" id="PF14727"/>
    </source>
</evidence>
<accession>G0QWR3</accession>
<feature type="domain" description="PTHB1 N-terminal" evidence="1">
    <location>
        <begin position="1"/>
        <end position="352"/>
    </location>
</feature>
<dbReference type="Pfam" id="PF14727">
    <property type="entry name" value="PHTB1_N"/>
    <property type="match status" value="1"/>
</dbReference>
<reference evidence="3 4" key="1">
    <citation type="submission" date="2011-07" db="EMBL/GenBank/DDBJ databases">
        <authorList>
            <person name="Coyne R."/>
            <person name="Brami D."/>
            <person name="Johnson J."/>
            <person name="Hostetler J."/>
            <person name="Hannick L."/>
            <person name="Clark T."/>
            <person name="Cassidy-Hanley D."/>
            <person name="Inman J."/>
        </authorList>
    </citation>
    <scope>NUCLEOTIDE SEQUENCE [LARGE SCALE GENOMIC DNA]</scope>
    <source>
        <strain evidence="3 4">G5</strain>
    </source>
</reference>
<dbReference type="eggNOG" id="KOG3679">
    <property type="taxonomic scope" value="Eukaryota"/>
</dbReference>
<evidence type="ECO:0000259" key="2">
    <source>
        <dbReference type="Pfam" id="PF23337"/>
    </source>
</evidence>
<dbReference type="Proteomes" id="UP000008983">
    <property type="component" value="Unassembled WGS sequence"/>
</dbReference>
<dbReference type="InParanoid" id="G0QWR3"/>
<dbReference type="GO" id="GO:0016020">
    <property type="term" value="C:membrane"/>
    <property type="evidence" value="ECO:0007669"/>
    <property type="project" value="TreeGrafter"/>
</dbReference>
<dbReference type="InterPro" id="IPR028073">
    <property type="entry name" value="PHTB1_N_dom"/>
</dbReference>
<dbReference type="GO" id="GO:0060271">
    <property type="term" value="P:cilium assembly"/>
    <property type="evidence" value="ECO:0007669"/>
    <property type="project" value="TreeGrafter"/>
</dbReference>
<dbReference type="GO" id="GO:0034464">
    <property type="term" value="C:BBSome"/>
    <property type="evidence" value="ECO:0007669"/>
    <property type="project" value="InterPro"/>
</dbReference>
<dbReference type="OMA" id="NMCVIPI"/>
<dbReference type="PANTHER" id="PTHR20991">
    <property type="entry name" value="PARATHYROID HORMONE-RESPONSIVE B1 GENE"/>
    <property type="match status" value="1"/>
</dbReference>
<dbReference type="AlphaFoldDB" id="G0QWR3"/>
<dbReference type="PANTHER" id="PTHR20991:SF0">
    <property type="entry name" value="PROTEIN PTHB1"/>
    <property type="match status" value="1"/>
</dbReference>
<dbReference type="RefSeq" id="XP_004031937.1">
    <property type="nucleotide sequence ID" value="XM_004031889.1"/>
</dbReference>
<dbReference type="EMBL" id="GL984009">
    <property type="protein sequence ID" value="EGR30350.1"/>
    <property type="molecule type" value="Genomic_DNA"/>
</dbReference>
<protein>
    <submittedName>
        <fullName evidence="3">Uncharacterized protein</fullName>
    </submittedName>
</protein>
<proteinExistence type="predicted"/>
<dbReference type="Pfam" id="PF23337">
    <property type="entry name" value="PTHB1_pf"/>
    <property type="match status" value="1"/>
</dbReference>
<dbReference type="InterPro" id="IPR026511">
    <property type="entry name" value="PTHB1"/>
</dbReference>
<gene>
    <name evidence="3" type="ORF">IMG5_134400</name>
</gene>